<feature type="compositionally biased region" description="Polar residues" evidence="1">
    <location>
        <begin position="1"/>
        <end position="12"/>
    </location>
</feature>
<feature type="compositionally biased region" description="Polar residues" evidence="1">
    <location>
        <begin position="187"/>
        <end position="200"/>
    </location>
</feature>
<keyword evidence="3" id="KW-1185">Reference proteome</keyword>
<dbReference type="VEuPathDB" id="ToxoDB:EMH_0001140"/>
<reference evidence="2" key="2">
    <citation type="submission" date="2013-10" db="EMBL/GenBank/DDBJ databases">
        <authorList>
            <person name="Aslett M."/>
        </authorList>
    </citation>
    <scope>NUCLEOTIDE SEQUENCE [LARGE SCALE GENOMIC DNA]</scope>
    <source>
        <strain evidence="2">Houghton</strain>
    </source>
</reference>
<feature type="region of interest" description="Disordered" evidence="1">
    <location>
        <begin position="1"/>
        <end position="203"/>
    </location>
</feature>
<proteinExistence type="predicted"/>
<sequence>MSEMSPTSNQESVGGRRGTKRQRRRSDGLSPREVMPLTQQQAPDLQTAPPALLPGVRTRRLATTGQDHPQRRGQNDQLRRYEQRTSTQRRSVRRHLQLRQRHSPDTASGACETASNPVPSEPNTQEGLTEDVQSRQVASTNLCHEGQTARASTRQRRRAAGSRGPCGCTRSSSSPREPIDPEGSTCALRTNSGLSQSPSSWMLGGSTMPALERIWIDEEEEGKELLNLLSKARSALLEPLFEVSAGPQLDWTPSSNTRPTGILGFSDASEEPSVWLSDANGSISSLRVFSGAAYLSQKQIATLSQAASGVSPLIAPNGSIVQSAKR</sequence>
<feature type="compositionally biased region" description="Basic and acidic residues" evidence="1">
    <location>
        <begin position="68"/>
        <end position="83"/>
    </location>
</feature>
<evidence type="ECO:0000313" key="3">
    <source>
        <dbReference type="Proteomes" id="UP000030744"/>
    </source>
</evidence>
<dbReference type="RefSeq" id="XP_013356960.1">
    <property type="nucleotide sequence ID" value="XM_013501506.1"/>
</dbReference>
<gene>
    <name evidence="2" type="ORF">EMH_0001140</name>
</gene>
<dbReference type="GeneID" id="25375189"/>
<protein>
    <submittedName>
        <fullName evidence="2">Uncharacterized protein</fullName>
    </submittedName>
</protein>
<accession>U6KDV1</accession>
<name>U6KDV1_9EIME</name>
<dbReference type="AlphaFoldDB" id="U6KDV1"/>
<feature type="compositionally biased region" description="Basic residues" evidence="1">
    <location>
        <begin position="90"/>
        <end position="101"/>
    </location>
</feature>
<reference evidence="2" key="1">
    <citation type="submission" date="2013-10" db="EMBL/GenBank/DDBJ databases">
        <title>Genomic analysis of the causative agents of coccidiosis in chickens.</title>
        <authorList>
            <person name="Reid A.J."/>
            <person name="Blake D."/>
            <person name="Billington K."/>
            <person name="Browne H."/>
            <person name="Dunn M."/>
            <person name="Hung S."/>
            <person name="Kawahara F."/>
            <person name="Miranda-Saavedra D."/>
            <person name="Mourier T."/>
            <person name="Nagra H."/>
            <person name="Otto T.D."/>
            <person name="Rawlings N."/>
            <person name="Sanchez A."/>
            <person name="Sanders M."/>
            <person name="Subramaniam C."/>
            <person name="Tay Y."/>
            <person name="Dear P."/>
            <person name="Doerig C."/>
            <person name="Gruber A."/>
            <person name="Parkinson J."/>
            <person name="Shirley M."/>
            <person name="Wan K.L."/>
            <person name="Berriman M."/>
            <person name="Tomley F."/>
            <person name="Pain A."/>
        </authorList>
    </citation>
    <scope>NUCLEOTIDE SEQUENCE [LARGE SCALE GENOMIC DNA]</scope>
    <source>
        <strain evidence="2">Houghton</strain>
    </source>
</reference>
<organism evidence="2 3">
    <name type="scientific">Eimeria mitis</name>
    <dbReference type="NCBI Taxonomy" id="44415"/>
    <lineage>
        <taxon>Eukaryota</taxon>
        <taxon>Sar</taxon>
        <taxon>Alveolata</taxon>
        <taxon>Apicomplexa</taxon>
        <taxon>Conoidasida</taxon>
        <taxon>Coccidia</taxon>
        <taxon>Eucoccidiorida</taxon>
        <taxon>Eimeriorina</taxon>
        <taxon>Eimeriidae</taxon>
        <taxon>Eimeria</taxon>
    </lineage>
</organism>
<feature type="compositionally biased region" description="Polar residues" evidence="1">
    <location>
        <begin position="113"/>
        <end position="127"/>
    </location>
</feature>
<evidence type="ECO:0000313" key="2">
    <source>
        <dbReference type="EMBL" id="CDJ34397.1"/>
    </source>
</evidence>
<dbReference type="EMBL" id="HG686520">
    <property type="protein sequence ID" value="CDJ34397.1"/>
    <property type="molecule type" value="Genomic_DNA"/>
</dbReference>
<dbReference type="Proteomes" id="UP000030744">
    <property type="component" value="Unassembled WGS sequence"/>
</dbReference>
<evidence type="ECO:0000256" key="1">
    <source>
        <dbReference type="SAM" id="MobiDB-lite"/>
    </source>
</evidence>